<name>A0A653AIL9_UNCDX</name>
<proteinExistence type="predicted"/>
<dbReference type="Pfam" id="PF10133">
    <property type="entry name" value="CooT"/>
    <property type="match status" value="1"/>
</dbReference>
<dbReference type="EMBL" id="UPXX01000032">
    <property type="protein sequence ID" value="VBB47888.1"/>
    <property type="molecule type" value="Genomic_DNA"/>
</dbReference>
<dbReference type="AlphaFoldDB" id="A0A653AIL9"/>
<gene>
    <name evidence="1" type="ORF">TRIP_B50683</name>
</gene>
<sequence>MCESKAYLFESGRENLVLESVDLLEEKPEGVRIVNLFGEERVLKARVKTLSLVDHKIILEPL</sequence>
<accession>A0A653AIL9</accession>
<evidence type="ECO:0008006" key="2">
    <source>
        <dbReference type="Google" id="ProtNLM"/>
    </source>
</evidence>
<evidence type="ECO:0000313" key="1">
    <source>
        <dbReference type="EMBL" id="VBB47888.1"/>
    </source>
</evidence>
<protein>
    <recommendedName>
        <fullName evidence="2">RNA-binding protein</fullName>
    </recommendedName>
</protein>
<dbReference type="InterPro" id="IPR019300">
    <property type="entry name" value="CooT"/>
</dbReference>
<reference evidence="1" key="1">
    <citation type="submission" date="2018-07" db="EMBL/GenBank/DDBJ databases">
        <authorList>
            <consortium name="Genoscope - CEA"/>
            <person name="William W."/>
        </authorList>
    </citation>
    <scope>NUCLEOTIDE SEQUENCE</scope>
    <source>
        <strain evidence="1">IK1</strain>
    </source>
</reference>
<organism evidence="1">
    <name type="scientific">Uncultured Desulfatiglans sp</name>
    <dbReference type="NCBI Taxonomy" id="1748965"/>
    <lineage>
        <taxon>Bacteria</taxon>
        <taxon>Pseudomonadati</taxon>
        <taxon>Thermodesulfobacteriota</taxon>
        <taxon>Desulfobacteria</taxon>
        <taxon>Desulfatiglandales</taxon>
        <taxon>Desulfatiglandaceae</taxon>
        <taxon>Desulfatiglans</taxon>
        <taxon>environmental samples</taxon>
    </lineage>
</organism>